<feature type="transmembrane region" description="Helical" evidence="1">
    <location>
        <begin position="47"/>
        <end position="68"/>
    </location>
</feature>
<name>A0A2P2PQG6_RHIMU</name>
<keyword evidence="1" id="KW-0472">Membrane</keyword>
<dbReference type="AlphaFoldDB" id="A0A2P2PQG6"/>
<keyword evidence="1" id="KW-1133">Transmembrane helix</keyword>
<keyword evidence="1" id="KW-0812">Transmembrane</keyword>
<sequence>MCEFRVAILLYRIFMKFFEWYFKLEVTVDIDILISPWTLCYFIFQVYGIYLCKAFCITFLIHIAVHAVPHCSRF</sequence>
<reference evidence="2" key="1">
    <citation type="submission" date="2018-02" db="EMBL/GenBank/DDBJ databases">
        <title>Rhizophora mucronata_Transcriptome.</title>
        <authorList>
            <person name="Meera S.P."/>
            <person name="Sreeshan A."/>
            <person name="Augustine A."/>
        </authorList>
    </citation>
    <scope>NUCLEOTIDE SEQUENCE</scope>
    <source>
        <tissue evidence="2">Leaf</tissue>
    </source>
</reference>
<protein>
    <submittedName>
        <fullName evidence="2">Uncharacterized protein</fullName>
    </submittedName>
</protein>
<dbReference type="EMBL" id="GGEC01076447">
    <property type="protein sequence ID" value="MBX56931.1"/>
    <property type="molecule type" value="Transcribed_RNA"/>
</dbReference>
<evidence type="ECO:0000256" key="1">
    <source>
        <dbReference type="SAM" id="Phobius"/>
    </source>
</evidence>
<proteinExistence type="predicted"/>
<accession>A0A2P2PQG6</accession>
<organism evidence="2">
    <name type="scientific">Rhizophora mucronata</name>
    <name type="common">Asiatic mangrove</name>
    <dbReference type="NCBI Taxonomy" id="61149"/>
    <lineage>
        <taxon>Eukaryota</taxon>
        <taxon>Viridiplantae</taxon>
        <taxon>Streptophyta</taxon>
        <taxon>Embryophyta</taxon>
        <taxon>Tracheophyta</taxon>
        <taxon>Spermatophyta</taxon>
        <taxon>Magnoliopsida</taxon>
        <taxon>eudicotyledons</taxon>
        <taxon>Gunneridae</taxon>
        <taxon>Pentapetalae</taxon>
        <taxon>rosids</taxon>
        <taxon>fabids</taxon>
        <taxon>Malpighiales</taxon>
        <taxon>Rhizophoraceae</taxon>
        <taxon>Rhizophora</taxon>
    </lineage>
</organism>
<evidence type="ECO:0000313" key="2">
    <source>
        <dbReference type="EMBL" id="MBX56931.1"/>
    </source>
</evidence>